<protein>
    <submittedName>
        <fullName evidence="6">ABC transporter ATP-binding protein</fullName>
    </submittedName>
</protein>
<comment type="caution">
    <text evidence="6">The sequence shown here is derived from an EMBL/GenBank/DDBJ whole genome shotgun (WGS) entry which is preliminary data.</text>
</comment>
<evidence type="ECO:0000256" key="1">
    <source>
        <dbReference type="ARBA" id="ARBA00022448"/>
    </source>
</evidence>
<accession>A0A5D0TZQ4</accession>
<dbReference type="InterPro" id="IPR017871">
    <property type="entry name" value="ABC_transporter-like_CS"/>
</dbReference>
<dbReference type="SUPFAM" id="SSF52540">
    <property type="entry name" value="P-loop containing nucleoside triphosphate hydrolases"/>
    <property type="match status" value="1"/>
</dbReference>
<dbReference type="PANTHER" id="PTHR42788:SF13">
    <property type="entry name" value="ALIPHATIC SULFONATES IMPORT ATP-BINDING PROTEIN SSUB"/>
    <property type="match status" value="1"/>
</dbReference>
<keyword evidence="7" id="KW-1185">Reference proteome</keyword>
<evidence type="ECO:0000313" key="7">
    <source>
        <dbReference type="Proteomes" id="UP000322634"/>
    </source>
</evidence>
<dbReference type="CDD" id="cd03293">
    <property type="entry name" value="ABC_NrtD_SsuB_transporters"/>
    <property type="match status" value="1"/>
</dbReference>
<keyword evidence="1" id="KW-0813">Transport</keyword>
<dbReference type="AlphaFoldDB" id="A0A5D0TZQ4"/>
<dbReference type="InterPro" id="IPR027417">
    <property type="entry name" value="P-loop_NTPase"/>
</dbReference>
<feature type="domain" description="ABC transporter" evidence="5">
    <location>
        <begin position="29"/>
        <end position="256"/>
    </location>
</feature>
<dbReference type="InterPro" id="IPR050166">
    <property type="entry name" value="ABC_transporter_ATP-bind"/>
</dbReference>
<evidence type="ECO:0000256" key="3">
    <source>
        <dbReference type="ARBA" id="ARBA00022840"/>
    </source>
</evidence>
<dbReference type="PROSITE" id="PS50893">
    <property type="entry name" value="ABC_TRANSPORTER_2"/>
    <property type="match status" value="1"/>
</dbReference>
<dbReference type="InterPro" id="IPR003593">
    <property type="entry name" value="AAA+_ATPase"/>
</dbReference>
<dbReference type="InterPro" id="IPR003439">
    <property type="entry name" value="ABC_transporter-like_ATP-bd"/>
</dbReference>
<dbReference type="PANTHER" id="PTHR42788">
    <property type="entry name" value="TAURINE IMPORT ATP-BINDING PROTEIN-RELATED"/>
    <property type="match status" value="1"/>
</dbReference>
<dbReference type="Pfam" id="PF00005">
    <property type="entry name" value="ABC_tran"/>
    <property type="match status" value="1"/>
</dbReference>
<evidence type="ECO:0000256" key="2">
    <source>
        <dbReference type="ARBA" id="ARBA00022741"/>
    </source>
</evidence>
<dbReference type="RefSeq" id="WP_148353036.1">
    <property type="nucleotide sequence ID" value="NZ_JBHSBF010000011.1"/>
</dbReference>
<dbReference type="GO" id="GO:0016887">
    <property type="term" value="F:ATP hydrolysis activity"/>
    <property type="evidence" value="ECO:0007669"/>
    <property type="project" value="InterPro"/>
</dbReference>
<gene>
    <name evidence="6" type="ORF">FXF65_27960</name>
</gene>
<dbReference type="PROSITE" id="PS00211">
    <property type="entry name" value="ABC_TRANSPORTER_1"/>
    <property type="match status" value="1"/>
</dbReference>
<evidence type="ECO:0000313" key="6">
    <source>
        <dbReference type="EMBL" id="TYC10822.1"/>
    </source>
</evidence>
<reference evidence="6 7" key="1">
    <citation type="submission" date="2019-08" db="EMBL/GenBank/DDBJ databases">
        <title>Actinomadura sp. nov. CYP1-5 isolated from mountain soil.</title>
        <authorList>
            <person name="Songsumanus A."/>
            <person name="Kuncharoen N."/>
            <person name="Kudo T."/>
            <person name="Yuki M."/>
            <person name="Igarashi Y."/>
            <person name="Tanasupawat S."/>
        </authorList>
    </citation>
    <scope>NUCLEOTIDE SEQUENCE [LARGE SCALE GENOMIC DNA]</scope>
    <source>
        <strain evidence="6 7">GKU157</strain>
    </source>
</reference>
<dbReference type="GO" id="GO:0005524">
    <property type="term" value="F:ATP binding"/>
    <property type="evidence" value="ECO:0007669"/>
    <property type="project" value="UniProtKB-KW"/>
</dbReference>
<dbReference type="OrthoDB" id="3514167at2"/>
<keyword evidence="3 6" id="KW-0067">ATP-binding</keyword>
<feature type="region of interest" description="Disordered" evidence="4">
    <location>
        <begin position="1"/>
        <end position="24"/>
    </location>
</feature>
<dbReference type="SMART" id="SM00382">
    <property type="entry name" value="AAA"/>
    <property type="match status" value="1"/>
</dbReference>
<dbReference type="Gene3D" id="3.40.50.300">
    <property type="entry name" value="P-loop containing nucleotide triphosphate hydrolases"/>
    <property type="match status" value="1"/>
</dbReference>
<keyword evidence="2" id="KW-0547">Nucleotide-binding</keyword>
<dbReference type="Proteomes" id="UP000322634">
    <property type="component" value="Unassembled WGS sequence"/>
</dbReference>
<evidence type="ECO:0000256" key="4">
    <source>
        <dbReference type="SAM" id="MobiDB-lite"/>
    </source>
</evidence>
<organism evidence="6 7">
    <name type="scientific">Actinomadura syzygii</name>
    <dbReference type="NCBI Taxonomy" id="1427538"/>
    <lineage>
        <taxon>Bacteria</taxon>
        <taxon>Bacillati</taxon>
        <taxon>Actinomycetota</taxon>
        <taxon>Actinomycetes</taxon>
        <taxon>Streptosporangiales</taxon>
        <taxon>Thermomonosporaceae</taxon>
        <taxon>Actinomadura</taxon>
    </lineage>
</organism>
<sequence>MTGEAHRGARGGAPSQGAPHRGARRGLALRAERLTLGYGGRSVVAGLDLDVAPGEILVVLGPSGCGKSTLLRAFAGLLRPVSGGVLADGAEVSGPSADRALMFQDDALLPWRTARRNVELALALRGVPRRERRRAALGWLGRVGLADAAGRLPRELSGGMRQRVQLARTLAAGPRAVLMDEPFGALDAQTRASMQRLLLDVLDGAPATVVFVTHDVDEALLLGHRVVVLGPDGVAAEFPVPASRDAVLAALGAGASRLKEAV</sequence>
<dbReference type="EMBL" id="VSFF01000011">
    <property type="protein sequence ID" value="TYC10822.1"/>
    <property type="molecule type" value="Genomic_DNA"/>
</dbReference>
<evidence type="ECO:0000259" key="5">
    <source>
        <dbReference type="PROSITE" id="PS50893"/>
    </source>
</evidence>
<proteinExistence type="predicted"/>
<name>A0A5D0TZQ4_9ACTN</name>